<keyword evidence="9 19" id="KW-0285">Flavoprotein</keyword>
<dbReference type="InterPro" id="IPR003170">
    <property type="entry name" value="MurB"/>
</dbReference>
<evidence type="ECO:0000256" key="11">
    <source>
        <dbReference type="ARBA" id="ARBA00022857"/>
    </source>
</evidence>
<dbReference type="Gene3D" id="3.30.43.10">
    <property type="entry name" value="Uridine Diphospho-n-acetylenolpyruvylglucosamine Reductase, domain 2"/>
    <property type="match status" value="1"/>
</dbReference>
<dbReference type="InterPro" id="IPR036635">
    <property type="entry name" value="MurB_C_sf"/>
</dbReference>
<evidence type="ECO:0000256" key="18">
    <source>
        <dbReference type="ARBA" id="ARBA00048914"/>
    </source>
</evidence>
<evidence type="ECO:0000256" key="17">
    <source>
        <dbReference type="ARBA" id="ARBA00031026"/>
    </source>
</evidence>
<comment type="function">
    <text evidence="2 19">Cell wall formation.</text>
</comment>
<evidence type="ECO:0000256" key="3">
    <source>
        <dbReference type="ARBA" id="ARBA00004496"/>
    </source>
</evidence>
<keyword evidence="15 19" id="KW-0131">Cell cycle</keyword>
<organism evidence="21 22">
    <name type="scientific">Desulfonema magnum</name>
    <dbReference type="NCBI Taxonomy" id="45655"/>
    <lineage>
        <taxon>Bacteria</taxon>
        <taxon>Pseudomonadati</taxon>
        <taxon>Thermodesulfobacteriota</taxon>
        <taxon>Desulfobacteria</taxon>
        <taxon>Desulfobacterales</taxon>
        <taxon>Desulfococcaceae</taxon>
        <taxon>Desulfonema</taxon>
    </lineage>
</organism>
<dbReference type="PANTHER" id="PTHR21071">
    <property type="entry name" value="UDP-N-ACETYLENOLPYRUVOYLGLUCOSAMINE REDUCTASE"/>
    <property type="match status" value="1"/>
</dbReference>
<feature type="active site" description="Proton donor" evidence="19">
    <location>
        <position position="242"/>
    </location>
</feature>
<sequence>MIDSDSKKWFKSIFGNAVKFDEPMSEHTSFRVGGPADVYITPETPEELAETINGVRQRKLNYLVIGGGTNLLVSDSGIRGVVIVLGKCLNKITHTATEKENLVALTAGAGAKLHRICRFAITQGLQGMNFALGIPGTVGGAVMMNAGTASGSVEGVIDSVNVLLPEGRTRKIQKKDLNFEYRKLSWNMINCAEKKSDFFKPIILDGEFHLRPSDPVKLKKEAEHMLKTRKKTQPANLPSAGCFFKNPMSGKTAGELIDLAGLKGKKIGGAEVSPIHANFIINSDRASAADILALKSLIQETVSELFDIDLETEVKIIGE</sequence>
<dbReference type="KEGG" id="dmm:dnm_000640"/>
<evidence type="ECO:0000256" key="6">
    <source>
        <dbReference type="ARBA" id="ARBA00015188"/>
    </source>
</evidence>
<dbReference type="NCBIfam" id="NF010480">
    <property type="entry name" value="PRK13905.1"/>
    <property type="match status" value="1"/>
</dbReference>
<feature type="domain" description="FAD-binding PCMH-type" evidence="20">
    <location>
        <begin position="31"/>
        <end position="213"/>
    </location>
</feature>
<keyword evidence="7 19" id="KW-0963">Cytoplasm</keyword>
<comment type="pathway">
    <text evidence="4 19">Cell wall biogenesis; peptidoglycan biosynthesis.</text>
</comment>
<dbReference type="HAMAP" id="MF_00037">
    <property type="entry name" value="MurB"/>
    <property type="match status" value="1"/>
</dbReference>
<evidence type="ECO:0000259" key="20">
    <source>
        <dbReference type="PROSITE" id="PS51387"/>
    </source>
</evidence>
<dbReference type="InterPro" id="IPR011601">
    <property type="entry name" value="MurB_C"/>
</dbReference>
<dbReference type="AlphaFoldDB" id="A0A975GJZ7"/>
<dbReference type="NCBIfam" id="TIGR00179">
    <property type="entry name" value="murB"/>
    <property type="match status" value="1"/>
</dbReference>
<evidence type="ECO:0000256" key="9">
    <source>
        <dbReference type="ARBA" id="ARBA00022630"/>
    </source>
</evidence>
<dbReference type="Pfam" id="PF02873">
    <property type="entry name" value="MurB_C"/>
    <property type="match status" value="1"/>
</dbReference>
<evidence type="ECO:0000256" key="15">
    <source>
        <dbReference type="ARBA" id="ARBA00023306"/>
    </source>
</evidence>
<comment type="catalytic activity">
    <reaction evidence="18 19">
        <text>UDP-N-acetyl-alpha-D-muramate + NADP(+) = UDP-N-acetyl-3-O-(1-carboxyvinyl)-alpha-D-glucosamine + NADPH + H(+)</text>
        <dbReference type="Rhea" id="RHEA:12248"/>
        <dbReference type="ChEBI" id="CHEBI:15378"/>
        <dbReference type="ChEBI" id="CHEBI:57783"/>
        <dbReference type="ChEBI" id="CHEBI:58349"/>
        <dbReference type="ChEBI" id="CHEBI:68483"/>
        <dbReference type="ChEBI" id="CHEBI:70757"/>
        <dbReference type="EC" id="1.3.1.98"/>
    </reaction>
</comment>
<name>A0A975GJZ7_9BACT</name>
<evidence type="ECO:0000313" key="21">
    <source>
        <dbReference type="EMBL" id="QTA84072.1"/>
    </source>
</evidence>
<reference evidence="21" key="1">
    <citation type="journal article" date="2021" name="Microb. Physiol.">
        <title>Proteogenomic Insights into the Physiology of Marine, Sulfate-Reducing, Filamentous Desulfonema limicola and Desulfonema magnum.</title>
        <authorList>
            <person name="Schnaars V."/>
            <person name="Wohlbrand L."/>
            <person name="Scheve S."/>
            <person name="Hinrichs C."/>
            <person name="Reinhardt R."/>
            <person name="Rabus R."/>
        </authorList>
    </citation>
    <scope>NUCLEOTIDE SEQUENCE</scope>
    <source>
        <strain evidence="21">4be13</strain>
    </source>
</reference>
<dbReference type="InterPro" id="IPR016166">
    <property type="entry name" value="FAD-bd_PCMH"/>
</dbReference>
<keyword evidence="13 19" id="KW-0573">Peptidoglycan synthesis</keyword>
<dbReference type="GO" id="GO:0008360">
    <property type="term" value="P:regulation of cell shape"/>
    <property type="evidence" value="ECO:0007669"/>
    <property type="project" value="UniProtKB-KW"/>
</dbReference>
<dbReference type="PROSITE" id="PS51387">
    <property type="entry name" value="FAD_PCMH"/>
    <property type="match status" value="1"/>
</dbReference>
<dbReference type="Gene3D" id="3.90.78.10">
    <property type="entry name" value="UDP-N-acetylenolpyruvoylglucosamine reductase, C-terminal domain"/>
    <property type="match status" value="1"/>
</dbReference>
<dbReference type="GO" id="GO:0071555">
    <property type="term" value="P:cell wall organization"/>
    <property type="evidence" value="ECO:0007669"/>
    <property type="project" value="UniProtKB-KW"/>
</dbReference>
<dbReference type="SUPFAM" id="SSF56176">
    <property type="entry name" value="FAD-binding/transporter-associated domain-like"/>
    <property type="match status" value="1"/>
</dbReference>
<keyword evidence="22" id="KW-1185">Reference proteome</keyword>
<dbReference type="GO" id="GO:0005829">
    <property type="term" value="C:cytosol"/>
    <property type="evidence" value="ECO:0007669"/>
    <property type="project" value="TreeGrafter"/>
</dbReference>
<keyword evidence="11 19" id="KW-0521">NADP</keyword>
<evidence type="ECO:0000256" key="8">
    <source>
        <dbReference type="ARBA" id="ARBA00022618"/>
    </source>
</evidence>
<dbReference type="InterPro" id="IPR016169">
    <property type="entry name" value="FAD-bd_PCMH_sub2"/>
</dbReference>
<evidence type="ECO:0000256" key="13">
    <source>
        <dbReference type="ARBA" id="ARBA00022984"/>
    </source>
</evidence>
<dbReference type="EMBL" id="CP061800">
    <property type="protein sequence ID" value="QTA84072.1"/>
    <property type="molecule type" value="Genomic_DNA"/>
</dbReference>
<dbReference type="InterPro" id="IPR016167">
    <property type="entry name" value="FAD-bd_PCMH_sub1"/>
</dbReference>
<dbReference type="Gene3D" id="3.30.465.10">
    <property type="match status" value="1"/>
</dbReference>
<dbReference type="GO" id="GO:0051301">
    <property type="term" value="P:cell division"/>
    <property type="evidence" value="ECO:0007669"/>
    <property type="project" value="UniProtKB-KW"/>
</dbReference>
<dbReference type="InterPro" id="IPR006094">
    <property type="entry name" value="Oxid_FAD_bind_N"/>
</dbReference>
<dbReference type="Proteomes" id="UP000663722">
    <property type="component" value="Chromosome"/>
</dbReference>
<accession>A0A975GJZ7</accession>
<gene>
    <name evidence="19 21" type="primary">murB</name>
    <name evidence="21" type="ORF">dnm_000640</name>
</gene>
<evidence type="ECO:0000256" key="16">
    <source>
        <dbReference type="ARBA" id="ARBA00023316"/>
    </source>
</evidence>
<evidence type="ECO:0000256" key="1">
    <source>
        <dbReference type="ARBA" id="ARBA00001974"/>
    </source>
</evidence>
<dbReference type="GO" id="GO:0009252">
    <property type="term" value="P:peptidoglycan biosynthetic process"/>
    <property type="evidence" value="ECO:0007669"/>
    <property type="project" value="UniProtKB-UniRule"/>
</dbReference>
<comment type="cofactor">
    <cofactor evidence="1 19">
        <name>FAD</name>
        <dbReference type="ChEBI" id="CHEBI:57692"/>
    </cofactor>
</comment>
<feature type="active site" evidence="19">
    <location>
        <position position="182"/>
    </location>
</feature>
<comment type="subcellular location">
    <subcellularLocation>
        <location evidence="3 19">Cytoplasm</location>
    </subcellularLocation>
</comment>
<dbReference type="EC" id="1.3.1.98" evidence="5 19"/>
<proteinExistence type="inferred from homology"/>
<evidence type="ECO:0000256" key="10">
    <source>
        <dbReference type="ARBA" id="ARBA00022827"/>
    </source>
</evidence>
<evidence type="ECO:0000256" key="5">
    <source>
        <dbReference type="ARBA" id="ARBA00012518"/>
    </source>
</evidence>
<evidence type="ECO:0000256" key="19">
    <source>
        <dbReference type="HAMAP-Rule" id="MF_00037"/>
    </source>
</evidence>
<evidence type="ECO:0000256" key="12">
    <source>
        <dbReference type="ARBA" id="ARBA00022960"/>
    </source>
</evidence>
<dbReference type="GO" id="GO:0008762">
    <property type="term" value="F:UDP-N-acetylmuramate dehydrogenase activity"/>
    <property type="evidence" value="ECO:0007669"/>
    <property type="project" value="UniProtKB-UniRule"/>
</dbReference>
<dbReference type="PANTHER" id="PTHR21071:SF4">
    <property type="entry name" value="UDP-N-ACETYLENOLPYRUVOYLGLUCOSAMINE REDUCTASE"/>
    <property type="match status" value="1"/>
</dbReference>
<keyword evidence="16 19" id="KW-0961">Cell wall biogenesis/degradation</keyword>
<evidence type="ECO:0000256" key="7">
    <source>
        <dbReference type="ARBA" id="ARBA00022490"/>
    </source>
</evidence>
<protein>
    <recommendedName>
        <fullName evidence="6 19">UDP-N-acetylenolpyruvoylglucosamine reductase</fullName>
        <ecNumber evidence="5 19">1.3.1.98</ecNumber>
    </recommendedName>
    <alternativeName>
        <fullName evidence="17 19">UDP-N-acetylmuramate dehydrogenase</fullName>
    </alternativeName>
</protein>
<evidence type="ECO:0000313" key="22">
    <source>
        <dbReference type="Proteomes" id="UP000663722"/>
    </source>
</evidence>
<keyword evidence="8 19" id="KW-0132">Cell division</keyword>
<evidence type="ECO:0000256" key="14">
    <source>
        <dbReference type="ARBA" id="ARBA00023002"/>
    </source>
</evidence>
<keyword evidence="10 19" id="KW-0274">FAD</keyword>
<dbReference type="InterPro" id="IPR036318">
    <property type="entry name" value="FAD-bd_PCMH-like_sf"/>
</dbReference>
<keyword evidence="12 19" id="KW-0133">Cell shape</keyword>
<evidence type="ECO:0000256" key="4">
    <source>
        <dbReference type="ARBA" id="ARBA00004752"/>
    </source>
</evidence>
<dbReference type="Pfam" id="PF01565">
    <property type="entry name" value="FAD_binding_4"/>
    <property type="match status" value="1"/>
</dbReference>
<dbReference type="SUPFAM" id="SSF56194">
    <property type="entry name" value="Uridine diphospho-N-Acetylenolpyruvylglucosamine reductase, MurB, C-terminal domain"/>
    <property type="match status" value="1"/>
</dbReference>
<dbReference type="GO" id="GO:0071949">
    <property type="term" value="F:FAD binding"/>
    <property type="evidence" value="ECO:0007669"/>
    <property type="project" value="InterPro"/>
</dbReference>
<evidence type="ECO:0000256" key="2">
    <source>
        <dbReference type="ARBA" id="ARBA00003921"/>
    </source>
</evidence>
<keyword evidence="14 19" id="KW-0560">Oxidoreductase</keyword>
<comment type="similarity">
    <text evidence="19">Belongs to the MurB family.</text>
</comment>
<feature type="active site" evidence="19">
    <location>
        <position position="313"/>
    </location>
</feature>